<feature type="region of interest" description="Disordered" evidence="1">
    <location>
        <begin position="1"/>
        <end position="113"/>
    </location>
</feature>
<evidence type="ECO:0000313" key="4">
    <source>
        <dbReference type="Proteomes" id="UP000750711"/>
    </source>
</evidence>
<feature type="compositionally biased region" description="Low complexity" evidence="1">
    <location>
        <begin position="236"/>
        <end position="245"/>
    </location>
</feature>
<evidence type="ECO:0000259" key="2">
    <source>
        <dbReference type="PROSITE" id="PS50030"/>
    </source>
</evidence>
<reference evidence="3" key="1">
    <citation type="submission" date="2021-03" db="EMBL/GenBank/DDBJ databases">
        <title>Comparative genomics and phylogenomic investigation of the class Geoglossomycetes provide insights into ecological specialization and systematics.</title>
        <authorList>
            <person name="Melie T."/>
            <person name="Pirro S."/>
            <person name="Miller A.N."/>
            <person name="Quandt A."/>
        </authorList>
    </citation>
    <scope>NUCLEOTIDE SEQUENCE</scope>
    <source>
        <strain evidence="3">CAQ_001_2017</strain>
    </source>
</reference>
<dbReference type="SUPFAM" id="SSF46934">
    <property type="entry name" value="UBA-like"/>
    <property type="match status" value="1"/>
</dbReference>
<feature type="region of interest" description="Disordered" evidence="1">
    <location>
        <begin position="356"/>
        <end position="393"/>
    </location>
</feature>
<dbReference type="InterPro" id="IPR051718">
    <property type="entry name" value="ARF_GTPase-activating"/>
</dbReference>
<sequence length="541" mass="58568">MYNMRRNGNVASNRLFNPQNTRPPVPLDIDEVDSAMERFLRQKYEQRAFQPGNARPNARQNTGSTSSDDQPPPLPPKTGRHFFGSGLRSASSTHPSTNPPFPYNRSSSPNKENKASRIFGASIASSDTPGVTGESFESKLAKLGDMGFPDDKRNSTILKAINGDIEKAVEALIRLGESDGASRSRTPVAEDKSRLTVSKSTPAVNANNPFDLRSSRSQEALRPSAVSVQQVPPPQQQQQQQQPQGQAGGGYIAAPSQGQVNAQNPFINYTSQQDPQQQFLQSFQNLQISQPLFPNATGGYPQQQQHEQLQYQQAQTPPVPLIPQQHNYFIQAQPQGQQQQPLGGGYNPFFTQATQNTIPPPTNPYSNPALSSAGNTFQYTQPQQQQQEQQYGLQHQQLNIYQQQQPVQQQPIAHKPARAPNSSILALFNYPHLAPTPPSAAANTTTTQSSQGPDVSAQPDPKQSQWVSTAQGSQSGSTPAGPTSGSRNPFLTGTGAGGGPSSKEVQTNGGSRHISQDSVDATGWQSGRHSPDAFASLSSRF</sequence>
<dbReference type="PROSITE" id="PS50030">
    <property type="entry name" value="UBA"/>
    <property type="match status" value="1"/>
</dbReference>
<feature type="region of interest" description="Disordered" evidence="1">
    <location>
        <begin position="435"/>
        <end position="541"/>
    </location>
</feature>
<evidence type="ECO:0000313" key="3">
    <source>
        <dbReference type="EMBL" id="KAH0563323.1"/>
    </source>
</evidence>
<gene>
    <name evidence="3" type="ORF">GP486_002116</name>
</gene>
<feature type="compositionally biased region" description="Polar residues" evidence="1">
    <location>
        <begin position="195"/>
        <end position="208"/>
    </location>
</feature>
<feature type="compositionally biased region" description="Basic and acidic residues" evidence="1">
    <location>
        <begin position="179"/>
        <end position="194"/>
    </location>
</feature>
<dbReference type="InterPro" id="IPR009060">
    <property type="entry name" value="UBA-like_sf"/>
</dbReference>
<feature type="region of interest" description="Disordered" evidence="1">
    <location>
        <begin position="179"/>
        <end position="257"/>
    </location>
</feature>
<feature type="compositionally biased region" description="Low complexity" evidence="1">
    <location>
        <begin position="439"/>
        <end position="451"/>
    </location>
</feature>
<evidence type="ECO:0000256" key="1">
    <source>
        <dbReference type="SAM" id="MobiDB-lite"/>
    </source>
</evidence>
<accession>A0A9P8LFE1</accession>
<proteinExistence type="predicted"/>
<organism evidence="3 4">
    <name type="scientific">Trichoglossum hirsutum</name>
    <dbReference type="NCBI Taxonomy" id="265104"/>
    <lineage>
        <taxon>Eukaryota</taxon>
        <taxon>Fungi</taxon>
        <taxon>Dikarya</taxon>
        <taxon>Ascomycota</taxon>
        <taxon>Pezizomycotina</taxon>
        <taxon>Geoglossomycetes</taxon>
        <taxon>Geoglossales</taxon>
        <taxon>Geoglossaceae</taxon>
        <taxon>Trichoglossum</taxon>
    </lineage>
</organism>
<feature type="compositionally biased region" description="Polar residues" evidence="1">
    <location>
        <begin position="58"/>
        <end position="69"/>
    </location>
</feature>
<feature type="domain" description="UBA" evidence="2">
    <location>
        <begin position="134"/>
        <end position="175"/>
    </location>
</feature>
<feature type="compositionally biased region" description="Basic and acidic residues" evidence="1">
    <location>
        <begin position="35"/>
        <end position="46"/>
    </location>
</feature>
<dbReference type="InterPro" id="IPR015940">
    <property type="entry name" value="UBA"/>
</dbReference>
<feature type="compositionally biased region" description="Polar residues" evidence="1">
    <location>
        <begin position="9"/>
        <end position="20"/>
    </location>
</feature>
<feature type="compositionally biased region" description="Polar residues" evidence="1">
    <location>
        <begin position="516"/>
        <end position="528"/>
    </location>
</feature>
<dbReference type="EMBL" id="JAGHQM010000219">
    <property type="protein sequence ID" value="KAH0563323.1"/>
    <property type="molecule type" value="Genomic_DNA"/>
</dbReference>
<keyword evidence="4" id="KW-1185">Reference proteome</keyword>
<dbReference type="GO" id="GO:0005737">
    <property type="term" value="C:cytoplasm"/>
    <property type="evidence" value="ECO:0007669"/>
    <property type="project" value="TreeGrafter"/>
</dbReference>
<comment type="caution">
    <text evidence="3">The sequence shown here is derived from an EMBL/GenBank/DDBJ whole genome shotgun (WGS) entry which is preliminary data.</text>
</comment>
<dbReference type="PANTHER" id="PTHR45705:SF7">
    <property type="entry name" value="ACTIVATING PROTEIN FOR ARF, PUTATIVE (AFU_ORTHOLOGUE AFUA_4G09120)-RELATED"/>
    <property type="match status" value="1"/>
</dbReference>
<protein>
    <recommendedName>
        <fullName evidence="2">UBA domain-containing protein</fullName>
    </recommendedName>
</protein>
<name>A0A9P8LFE1_9PEZI</name>
<dbReference type="Gene3D" id="1.10.8.10">
    <property type="entry name" value="DNA helicase RuvA subunit, C-terminal domain"/>
    <property type="match status" value="1"/>
</dbReference>
<feature type="compositionally biased region" description="Polar residues" evidence="1">
    <location>
        <begin position="364"/>
        <end position="377"/>
    </location>
</feature>
<feature type="compositionally biased region" description="Low complexity" evidence="1">
    <location>
        <begin position="378"/>
        <end position="393"/>
    </location>
</feature>
<dbReference type="PANTHER" id="PTHR45705">
    <property type="entry name" value="FI20236P1"/>
    <property type="match status" value="1"/>
</dbReference>
<dbReference type="Proteomes" id="UP000750711">
    <property type="component" value="Unassembled WGS sequence"/>
</dbReference>
<dbReference type="GO" id="GO:0005096">
    <property type="term" value="F:GTPase activator activity"/>
    <property type="evidence" value="ECO:0007669"/>
    <property type="project" value="TreeGrafter"/>
</dbReference>
<feature type="compositionally biased region" description="Low complexity" evidence="1">
    <location>
        <begin position="470"/>
        <end position="486"/>
    </location>
</feature>
<dbReference type="AlphaFoldDB" id="A0A9P8LFE1"/>